<dbReference type="EMBL" id="FOGN01000001">
    <property type="protein sequence ID" value="SER34496.1"/>
    <property type="molecule type" value="Genomic_DNA"/>
</dbReference>
<evidence type="ECO:0000313" key="4">
    <source>
        <dbReference type="Proteomes" id="UP000186599"/>
    </source>
</evidence>
<dbReference type="InterPro" id="IPR014469">
    <property type="entry name" value="DUF2271"/>
</dbReference>
<protein>
    <recommendedName>
        <fullName evidence="6">DUF2271 domain-containing protein</fullName>
    </recommendedName>
</protein>
<keyword evidence="1" id="KW-0732">Signal</keyword>
<feature type="chain" id="PRO_5010472833" description="DUF2271 domain-containing protein" evidence="1">
    <location>
        <begin position="23"/>
        <end position="156"/>
    </location>
</feature>
<reference evidence="4 5" key="1">
    <citation type="submission" date="2016-10" db="EMBL/GenBank/DDBJ databases">
        <authorList>
            <person name="de Groot N.N."/>
        </authorList>
    </citation>
    <scope>NUCLEOTIDE SEQUENCE [LARGE SCALE GENOMIC DNA]</scope>
    <source>
        <strain evidence="3 4">CGMCC 1.9095</strain>
        <strain evidence="2 5">DSM 22558</strain>
    </source>
</reference>
<dbReference type="AlphaFoldDB" id="A0A1H9NEW0"/>
<sequence length="156" mass="16924">MNRKLITLSLVLSLGLPTLAQARPVTFSTTLSDYGGDGAYVVLYLTDAQGQYQQTLWVAGKKAKYYKHLRDWARGSGLRSAEYDGMTGASVTSGRTLEVTLELADGLIDSGVQVRIDTAVEDMRENRSEVVVPLTTEGAGQVTAGKGYVQSFTYTF</sequence>
<gene>
    <name evidence="3" type="ORF">SAMN04487855_1363</name>
    <name evidence="2" type="ORF">SAMN05216589_0261</name>
</gene>
<organism evidence="2 5">
    <name type="scientific">Halopseudomonas bauzanensis</name>
    <dbReference type="NCBI Taxonomy" id="653930"/>
    <lineage>
        <taxon>Bacteria</taxon>
        <taxon>Pseudomonadati</taxon>
        <taxon>Pseudomonadota</taxon>
        <taxon>Gammaproteobacteria</taxon>
        <taxon>Pseudomonadales</taxon>
        <taxon>Pseudomonadaceae</taxon>
        <taxon>Halopseudomonas</taxon>
    </lineage>
</organism>
<dbReference type="STRING" id="653930.SAMN05216589_0261"/>
<evidence type="ECO:0000313" key="3">
    <source>
        <dbReference type="EMBL" id="SFL81601.1"/>
    </source>
</evidence>
<feature type="signal peptide" evidence="1">
    <location>
        <begin position="1"/>
        <end position="22"/>
    </location>
</feature>
<accession>A0A1H9NEW0</accession>
<evidence type="ECO:0000313" key="5">
    <source>
        <dbReference type="Proteomes" id="UP000186904"/>
    </source>
</evidence>
<dbReference type="EMBL" id="FOUA01000001">
    <property type="protein sequence ID" value="SFL81601.1"/>
    <property type="molecule type" value="Genomic_DNA"/>
</dbReference>
<evidence type="ECO:0000313" key="2">
    <source>
        <dbReference type="EMBL" id="SER34496.1"/>
    </source>
</evidence>
<dbReference type="Proteomes" id="UP000186904">
    <property type="component" value="Unassembled WGS sequence"/>
</dbReference>
<name>A0A1H9NEW0_9GAMM</name>
<proteinExistence type="predicted"/>
<evidence type="ECO:0000256" key="1">
    <source>
        <dbReference type="SAM" id="SignalP"/>
    </source>
</evidence>
<dbReference type="Pfam" id="PF10029">
    <property type="entry name" value="DUF2271"/>
    <property type="match status" value="1"/>
</dbReference>
<evidence type="ECO:0008006" key="6">
    <source>
        <dbReference type="Google" id="ProtNLM"/>
    </source>
</evidence>
<dbReference type="RefSeq" id="WP_074777360.1">
    <property type="nucleotide sequence ID" value="NZ_FOGN01000001.1"/>
</dbReference>
<dbReference type="OrthoDB" id="6057843at2"/>
<dbReference type="Proteomes" id="UP000186599">
    <property type="component" value="Unassembled WGS sequence"/>
</dbReference>
<keyword evidence="4" id="KW-1185">Reference proteome</keyword>